<gene>
    <name evidence="2" type="ORF">RJ641_021642</name>
</gene>
<comment type="caution">
    <text evidence="2">The sequence shown here is derived from an EMBL/GenBank/DDBJ whole genome shotgun (WGS) entry which is preliminary data.</text>
</comment>
<reference evidence="2 3" key="1">
    <citation type="submission" date="2023-12" db="EMBL/GenBank/DDBJ databases">
        <title>A high-quality genome assembly for Dillenia turbinata (Dilleniales).</title>
        <authorList>
            <person name="Chanderbali A."/>
        </authorList>
    </citation>
    <scope>NUCLEOTIDE SEQUENCE [LARGE SCALE GENOMIC DNA]</scope>
    <source>
        <strain evidence="2">LSX21</strain>
        <tissue evidence="2">Leaf</tissue>
    </source>
</reference>
<feature type="non-terminal residue" evidence="2">
    <location>
        <position position="1"/>
    </location>
</feature>
<evidence type="ECO:0000313" key="2">
    <source>
        <dbReference type="EMBL" id="KAK6914321.1"/>
    </source>
</evidence>
<protein>
    <submittedName>
        <fullName evidence="2">Uncharacterized protein</fullName>
    </submittedName>
</protein>
<evidence type="ECO:0000313" key="3">
    <source>
        <dbReference type="Proteomes" id="UP001370490"/>
    </source>
</evidence>
<name>A0AAN8UN64_9MAGN</name>
<organism evidence="2 3">
    <name type="scientific">Dillenia turbinata</name>
    <dbReference type="NCBI Taxonomy" id="194707"/>
    <lineage>
        <taxon>Eukaryota</taxon>
        <taxon>Viridiplantae</taxon>
        <taxon>Streptophyta</taxon>
        <taxon>Embryophyta</taxon>
        <taxon>Tracheophyta</taxon>
        <taxon>Spermatophyta</taxon>
        <taxon>Magnoliopsida</taxon>
        <taxon>eudicotyledons</taxon>
        <taxon>Gunneridae</taxon>
        <taxon>Pentapetalae</taxon>
        <taxon>Dilleniales</taxon>
        <taxon>Dilleniaceae</taxon>
        <taxon>Dillenia</taxon>
    </lineage>
</organism>
<feature type="compositionally biased region" description="Polar residues" evidence="1">
    <location>
        <begin position="56"/>
        <end position="66"/>
    </location>
</feature>
<dbReference type="Proteomes" id="UP001370490">
    <property type="component" value="Unassembled WGS sequence"/>
</dbReference>
<accession>A0AAN8UN64</accession>
<sequence>DSPMHLLCLVGYDIRSNPEFDQAQIQILGRTKFPSLDETISLVYLRKKAPPLGLKQAQTTNPSLVNENGKRNSKLLGPSNIDHGGM</sequence>
<feature type="region of interest" description="Disordered" evidence="1">
    <location>
        <begin position="54"/>
        <end position="86"/>
    </location>
</feature>
<dbReference type="EMBL" id="JBAMMX010000026">
    <property type="protein sequence ID" value="KAK6914321.1"/>
    <property type="molecule type" value="Genomic_DNA"/>
</dbReference>
<keyword evidence="3" id="KW-1185">Reference proteome</keyword>
<proteinExistence type="predicted"/>
<dbReference type="AlphaFoldDB" id="A0AAN8UN64"/>
<evidence type="ECO:0000256" key="1">
    <source>
        <dbReference type="SAM" id="MobiDB-lite"/>
    </source>
</evidence>